<organism evidence="4 5">
    <name type="scientific">Puia dinghuensis</name>
    <dbReference type="NCBI Taxonomy" id="1792502"/>
    <lineage>
        <taxon>Bacteria</taxon>
        <taxon>Pseudomonadati</taxon>
        <taxon>Bacteroidota</taxon>
        <taxon>Chitinophagia</taxon>
        <taxon>Chitinophagales</taxon>
        <taxon>Chitinophagaceae</taxon>
        <taxon>Puia</taxon>
    </lineage>
</organism>
<gene>
    <name evidence="4" type="ORF">GCM10011511_22380</name>
</gene>
<dbReference type="SUPFAM" id="SSF53474">
    <property type="entry name" value="alpha/beta-Hydrolases"/>
    <property type="match status" value="1"/>
</dbReference>
<dbReference type="PANTHER" id="PTHR48081:SF6">
    <property type="entry name" value="PEPTIDASE S9 PROLYL OLIGOPEPTIDASE CATALYTIC DOMAIN-CONTAINING PROTEIN"/>
    <property type="match status" value="1"/>
</dbReference>
<keyword evidence="1" id="KW-0378">Hydrolase</keyword>
<feature type="domain" description="BD-FAE-like" evidence="3">
    <location>
        <begin position="102"/>
        <end position="184"/>
    </location>
</feature>
<dbReference type="InterPro" id="IPR029058">
    <property type="entry name" value="AB_hydrolase_fold"/>
</dbReference>
<dbReference type="InterPro" id="IPR001375">
    <property type="entry name" value="Peptidase_S9_cat"/>
</dbReference>
<dbReference type="GO" id="GO:0008236">
    <property type="term" value="F:serine-type peptidase activity"/>
    <property type="evidence" value="ECO:0007669"/>
    <property type="project" value="InterPro"/>
</dbReference>
<reference evidence="4" key="1">
    <citation type="journal article" date="2014" name="Int. J. Syst. Evol. Microbiol.">
        <title>Complete genome sequence of Corynebacterium casei LMG S-19264T (=DSM 44701T), isolated from a smear-ripened cheese.</title>
        <authorList>
            <consortium name="US DOE Joint Genome Institute (JGI-PGF)"/>
            <person name="Walter F."/>
            <person name="Albersmeier A."/>
            <person name="Kalinowski J."/>
            <person name="Ruckert C."/>
        </authorList>
    </citation>
    <scope>NUCLEOTIDE SEQUENCE</scope>
    <source>
        <strain evidence="4">CGMCC 1.15448</strain>
    </source>
</reference>
<dbReference type="InterPro" id="IPR049492">
    <property type="entry name" value="BD-FAE-like_dom"/>
</dbReference>
<name>A0A8J2XSX3_9BACT</name>
<evidence type="ECO:0000256" key="1">
    <source>
        <dbReference type="ARBA" id="ARBA00022801"/>
    </source>
</evidence>
<dbReference type="RefSeq" id="WP_188931518.1">
    <property type="nucleotide sequence ID" value="NZ_BMJC01000002.1"/>
</dbReference>
<reference evidence="4" key="2">
    <citation type="submission" date="2020-09" db="EMBL/GenBank/DDBJ databases">
        <authorList>
            <person name="Sun Q."/>
            <person name="Zhou Y."/>
        </authorList>
    </citation>
    <scope>NUCLEOTIDE SEQUENCE</scope>
    <source>
        <strain evidence="4">CGMCC 1.15448</strain>
    </source>
</reference>
<evidence type="ECO:0000259" key="3">
    <source>
        <dbReference type="Pfam" id="PF20434"/>
    </source>
</evidence>
<dbReference type="GO" id="GO:0006508">
    <property type="term" value="P:proteolysis"/>
    <property type="evidence" value="ECO:0007669"/>
    <property type="project" value="InterPro"/>
</dbReference>
<sequence length="289" mass="31687">MKQLINKLRGKLTPPQYLDTPTEEGFLLWPETASAPQEKVRMSGNERLVTEVHRPAIVYYPAMEGKGAAGAKAEKATGTAMIIAPGGSHRELWIDHEGHAPARWLSERGIAAFVLKYRLGAAAGSPYSVETHALADILRAVRYVRSRAAEWGIDAEHVGVMGFSAGGELAALAAMRYDAPPLLTNDAIDRKPSRPDFQVLVYPSNPERYVVTRQSPPAFICGGYQDCVEITAECAKLFVRFKEKGIPAELHIYGNAGHGFGFRQDNKGGIAEWPQRLYDWLGDSGLLGR</sequence>
<dbReference type="Proteomes" id="UP000607559">
    <property type="component" value="Unassembled WGS sequence"/>
</dbReference>
<dbReference type="Pfam" id="PF20434">
    <property type="entry name" value="BD-FAE"/>
    <property type="match status" value="1"/>
</dbReference>
<accession>A0A8J2XSX3</accession>
<dbReference type="Pfam" id="PF00326">
    <property type="entry name" value="Peptidase_S9"/>
    <property type="match status" value="1"/>
</dbReference>
<evidence type="ECO:0000313" key="4">
    <source>
        <dbReference type="EMBL" id="GGA98594.1"/>
    </source>
</evidence>
<keyword evidence="5" id="KW-1185">Reference proteome</keyword>
<evidence type="ECO:0000259" key="2">
    <source>
        <dbReference type="Pfam" id="PF00326"/>
    </source>
</evidence>
<dbReference type="EMBL" id="BMJC01000002">
    <property type="protein sequence ID" value="GGA98594.1"/>
    <property type="molecule type" value="Genomic_DNA"/>
</dbReference>
<dbReference type="InterPro" id="IPR050300">
    <property type="entry name" value="GDXG_lipolytic_enzyme"/>
</dbReference>
<dbReference type="Gene3D" id="3.40.50.1820">
    <property type="entry name" value="alpha/beta hydrolase"/>
    <property type="match status" value="1"/>
</dbReference>
<dbReference type="AlphaFoldDB" id="A0A8J2XSX3"/>
<feature type="domain" description="Peptidase S9 prolyl oligopeptidase catalytic" evidence="2">
    <location>
        <begin position="208"/>
        <end position="281"/>
    </location>
</feature>
<dbReference type="PANTHER" id="PTHR48081">
    <property type="entry name" value="AB HYDROLASE SUPERFAMILY PROTEIN C4A8.06C"/>
    <property type="match status" value="1"/>
</dbReference>
<proteinExistence type="predicted"/>
<comment type="caution">
    <text evidence="4">The sequence shown here is derived from an EMBL/GenBank/DDBJ whole genome shotgun (WGS) entry which is preliminary data.</text>
</comment>
<protein>
    <submittedName>
        <fullName evidence="4">Endo-1,4-beta-xylanase</fullName>
    </submittedName>
</protein>
<evidence type="ECO:0000313" key="5">
    <source>
        <dbReference type="Proteomes" id="UP000607559"/>
    </source>
</evidence>